<comment type="caution">
    <text evidence="3">The sequence shown here is derived from an EMBL/GenBank/DDBJ whole genome shotgun (WGS) entry which is preliminary data.</text>
</comment>
<proteinExistence type="predicted"/>
<dbReference type="Pfam" id="PF20090">
    <property type="entry name" value="DUF6482"/>
    <property type="match status" value="1"/>
</dbReference>
<dbReference type="OrthoDB" id="5600613at2"/>
<reference evidence="1 6" key="3">
    <citation type="submission" date="2019-09" db="EMBL/GenBank/DDBJ databases">
        <title>Whole genome sequence of Vibrio fortis.</title>
        <authorList>
            <person name="Das S.K."/>
        </authorList>
    </citation>
    <scope>NUCLEOTIDE SEQUENCE [LARGE SCALE GENOMIC DNA]</scope>
    <source>
        <strain evidence="1 6">AN60</strain>
    </source>
</reference>
<dbReference type="InterPro" id="IPR045508">
    <property type="entry name" value="DUF6482"/>
</dbReference>
<reference evidence="3 4" key="1">
    <citation type="submission" date="2014-02" db="EMBL/GenBank/DDBJ databases">
        <title>Vibrio fortis Dalian14 Genome Sequencing.</title>
        <authorList>
            <person name="Wang Y."/>
            <person name="Song L."/>
            <person name="Liu G."/>
            <person name="Ding J."/>
        </authorList>
    </citation>
    <scope>NUCLEOTIDE SEQUENCE [LARGE SCALE GENOMIC DNA]</scope>
    <source>
        <strain evidence="3 4">Dalian14</strain>
    </source>
</reference>
<dbReference type="EMBL" id="JFFR01000018">
    <property type="protein sequence ID" value="KDN28514.1"/>
    <property type="molecule type" value="Genomic_DNA"/>
</dbReference>
<accession>A0A066UWE9</accession>
<dbReference type="Proteomes" id="UP000326687">
    <property type="component" value="Unassembled WGS sequence"/>
</dbReference>
<dbReference type="EMBL" id="VWSE01000007">
    <property type="protein sequence ID" value="KAB0287561.1"/>
    <property type="molecule type" value="Genomic_DNA"/>
</dbReference>
<evidence type="ECO:0000313" key="2">
    <source>
        <dbReference type="EMBL" id="KAB0302101.1"/>
    </source>
</evidence>
<name>A0A066UWE9_9VIBR</name>
<dbReference type="AlphaFoldDB" id="A0A066UWE9"/>
<reference evidence="2 5" key="2">
    <citation type="submission" date="2019-09" db="EMBL/GenBank/DDBJ databases">
        <title>Vibrio Fortis S7-72.</title>
        <authorList>
            <person name="Das S.K."/>
        </authorList>
    </citation>
    <scope>NUCLEOTIDE SEQUENCE [LARGE SCALE GENOMIC DNA]</scope>
    <source>
        <strain evidence="2 5">S7-72</strain>
    </source>
</reference>
<evidence type="ECO:0000313" key="3">
    <source>
        <dbReference type="EMBL" id="KDN28514.1"/>
    </source>
</evidence>
<gene>
    <name evidence="1" type="ORF">F2P58_14065</name>
    <name evidence="2" type="ORF">F2Z80_13630</name>
    <name evidence="3" type="ORF">VFDL14_14920</name>
</gene>
<dbReference type="Proteomes" id="UP000326789">
    <property type="component" value="Unassembled WGS sequence"/>
</dbReference>
<dbReference type="EMBL" id="VXDD01000002">
    <property type="protein sequence ID" value="KAB0302101.1"/>
    <property type="molecule type" value="Genomic_DNA"/>
</dbReference>
<evidence type="ECO:0000313" key="5">
    <source>
        <dbReference type="Proteomes" id="UP000326687"/>
    </source>
</evidence>
<organism evidence="3 4">
    <name type="scientific">Vibrio fortis</name>
    <dbReference type="NCBI Taxonomy" id="212667"/>
    <lineage>
        <taxon>Bacteria</taxon>
        <taxon>Pseudomonadati</taxon>
        <taxon>Pseudomonadota</taxon>
        <taxon>Gammaproteobacteria</taxon>
        <taxon>Vibrionales</taxon>
        <taxon>Vibrionaceae</taxon>
        <taxon>Vibrio</taxon>
    </lineage>
</organism>
<evidence type="ECO:0000313" key="4">
    <source>
        <dbReference type="Proteomes" id="UP000027219"/>
    </source>
</evidence>
<protein>
    <submittedName>
        <fullName evidence="3">Na(+)-translocating NADH-quinone reductase subunit B</fullName>
    </submittedName>
</protein>
<evidence type="ECO:0000313" key="6">
    <source>
        <dbReference type="Proteomes" id="UP000326789"/>
    </source>
</evidence>
<keyword evidence="4" id="KW-1185">Reference proteome</keyword>
<sequence>MNLLIESFEGGIYLAYQVTDHNRRLVMDSDHHPKKFMSLNQVRDHFNDQSITSATLIHNSAYDEMCGEQCGSDMPLSVDLRW</sequence>
<dbReference type="Proteomes" id="UP000027219">
    <property type="component" value="Unassembled WGS sequence"/>
</dbReference>
<evidence type="ECO:0000313" key="1">
    <source>
        <dbReference type="EMBL" id="KAB0287561.1"/>
    </source>
</evidence>